<dbReference type="EMBL" id="JAULJQ010000001">
    <property type="protein sequence ID" value="MDO2408680.1"/>
    <property type="molecule type" value="Genomic_DNA"/>
</dbReference>
<evidence type="ECO:0000259" key="6">
    <source>
        <dbReference type="PROSITE" id="PS51898"/>
    </source>
</evidence>
<dbReference type="PROSITE" id="PS51898">
    <property type="entry name" value="TYR_RECOMBINASE"/>
    <property type="match status" value="1"/>
</dbReference>
<dbReference type="InterPro" id="IPR010998">
    <property type="entry name" value="Integrase_recombinase_N"/>
</dbReference>
<dbReference type="PANTHER" id="PTHR30349">
    <property type="entry name" value="PHAGE INTEGRASE-RELATED"/>
    <property type="match status" value="1"/>
</dbReference>
<evidence type="ECO:0000256" key="3">
    <source>
        <dbReference type="ARBA" id="ARBA00023125"/>
    </source>
</evidence>
<dbReference type="Proteomes" id="UP001171111">
    <property type="component" value="Unassembled WGS sequence"/>
</dbReference>
<evidence type="ECO:0000256" key="5">
    <source>
        <dbReference type="PROSITE-ProRule" id="PRU01248"/>
    </source>
</evidence>
<dbReference type="PROSITE" id="PS51900">
    <property type="entry name" value="CB"/>
    <property type="match status" value="1"/>
</dbReference>
<evidence type="ECO:0000256" key="4">
    <source>
        <dbReference type="ARBA" id="ARBA00023172"/>
    </source>
</evidence>
<dbReference type="InterPro" id="IPR002104">
    <property type="entry name" value="Integrase_catalytic"/>
</dbReference>
<keyword evidence="4" id="KW-0233">DNA recombination</keyword>
<evidence type="ECO:0000259" key="7">
    <source>
        <dbReference type="PROSITE" id="PS51900"/>
    </source>
</evidence>
<dbReference type="Pfam" id="PF00589">
    <property type="entry name" value="Phage_integrase"/>
    <property type="match status" value="1"/>
</dbReference>
<evidence type="ECO:0000313" key="9">
    <source>
        <dbReference type="Proteomes" id="UP001171111"/>
    </source>
</evidence>
<keyword evidence="3 5" id="KW-0238">DNA-binding</keyword>
<evidence type="ECO:0000313" key="8">
    <source>
        <dbReference type="EMBL" id="MDO2408680.1"/>
    </source>
</evidence>
<keyword evidence="9" id="KW-1185">Reference proteome</keyword>
<dbReference type="InterPro" id="IPR044068">
    <property type="entry name" value="CB"/>
</dbReference>
<dbReference type="Gene3D" id="1.10.150.130">
    <property type="match status" value="1"/>
</dbReference>
<proteinExistence type="inferred from homology"/>
<evidence type="ECO:0000256" key="1">
    <source>
        <dbReference type="ARBA" id="ARBA00008857"/>
    </source>
</evidence>
<name>A0ABT8T512_9BACT</name>
<comment type="caution">
    <text evidence="8">The sequence shown here is derived from an EMBL/GenBank/DDBJ whole genome shotgun (WGS) entry which is preliminary data.</text>
</comment>
<dbReference type="Gene3D" id="1.10.443.10">
    <property type="entry name" value="Intergrase catalytic core"/>
    <property type="match status" value="1"/>
</dbReference>
<dbReference type="InterPro" id="IPR050090">
    <property type="entry name" value="Tyrosine_recombinase_XerCD"/>
</dbReference>
<evidence type="ECO:0000256" key="2">
    <source>
        <dbReference type="ARBA" id="ARBA00022908"/>
    </source>
</evidence>
<dbReference type="PANTHER" id="PTHR30349:SF64">
    <property type="entry name" value="PROPHAGE INTEGRASE INTD-RELATED"/>
    <property type="match status" value="1"/>
</dbReference>
<keyword evidence="2" id="KW-0229">DNA integration</keyword>
<organism evidence="8 9">
    <name type="scientific">Campylobacter magnus</name>
    <dbReference type="NCBI Taxonomy" id="3026462"/>
    <lineage>
        <taxon>Bacteria</taxon>
        <taxon>Pseudomonadati</taxon>
        <taxon>Campylobacterota</taxon>
        <taxon>Epsilonproteobacteria</taxon>
        <taxon>Campylobacterales</taxon>
        <taxon>Campylobacteraceae</taxon>
        <taxon>Campylobacter</taxon>
    </lineage>
</organism>
<comment type="similarity">
    <text evidence="1">Belongs to the 'phage' integrase family.</text>
</comment>
<accession>A0ABT8T512</accession>
<protein>
    <submittedName>
        <fullName evidence="8">Site-specific integrase</fullName>
    </submittedName>
</protein>
<dbReference type="InterPro" id="IPR013762">
    <property type="entry name" value="Integrase-like_cat_sf"/>
</dbReference>
<dbReference type="InterPro" id="IPR011010">
    <property type="entry name" value="DNA_brk_join_enz"/>
</dbReference>
<dbReference type="InterPro" id="IPR004107">
    <property type="entry name" value="Integrase_SAM-like_N"/>
</dbReference>
<feature type="domain" description="Tyr recombinase" evidence="6">
    <location>
        <begin position="101"/>
        <end position="293"/>
    </location>
</feature>
<gene>
    <name evidence="8" type="ORF">Q2362_01015</name>
</gene>
<dbReference type="SUPFAM" id="SSF56349">
    <property type="entry name" value="DNA breaking-rejoining enzymes"/>
    <property type="match status" value="1"/>
</dbReference>
<sequence>MTFEKYSKLWLDLGQKSWKPSTYDKNCGIVKTRLKDFASLDIDEIKPSFIRLWLASIDDVSNKSKKHYISALSGIFTLALQDEVINRNPITFLKSLQHTSPRIEPFSNDEVTEILAESKKYSQNFQIFVRLGFFTGMRTGEIIALKLKDIDLVSDIISINSTRSRFGEGTPKTAKSMRKVPILRNLRQTLCEFIDSRKFFTGYLLENQYNKPYRDSQIFQDIWSKILADLGIKYRRPYTMRHTYATFMLTNNYVTPVKLAALLGHSTPKMIYNVYVNYVNQNLQDFNRDLKLY</sequence>
<reference evidence="8 9" key="1">
    <citation type="submission" date="2023-06" db="EMBL/GenBank/DDBJ databases">
        <title>Campylobacter magnum sp. nov., isolated from cecal contents of domestic pigs (Sus scrofa domesticus).</title>
        <authorList>
            <person name="Papic B."/>
            <person name="Gruntar I."/>
        </authorList>
    </citation>
    <scope>NUCLEOTIDE SEQUENCE [LARGE SCALE GENOMIC DNA]</scope>
    <source>
        <strain evidence="9">34484-21</strain>
    </source>
</reference>
<dbReference type="CDD" id="cd01189">
    <property type="entry name" value="INT_ICEBs1_C_like"/>
    <property type="match status" value="1"/>
</dbReference>
<dbReference type="Pfam" id="PF14659">
    <property type="entry name" value="Phage_int_SAM_3"/>
    <property type="match status" value="1"/>
</dbReference>
<feature type="domain" description="Core-binding (CB)" evidence="7">
    <location>
        <begin position="1"/>
        <end position="80"/>
    </location>
</feature>
<dbReference type="RefSeq" id="WP_302243419.1">
    <property type="nucleotide sequence ID" value="NZ_JAULJQ010000001.1"/>
</dbReference>